<feature type="transmembrane region" description="Helical" evidence="11">
    <location>
        <begin position="44"/>
        <end position="66"/>
    </location>
</feature>
<comment type="pathway">
    <text evidence="11">Cell wall biogenesis; peptidoglycan biosynthesis.</text>
</comment>
<keyword evidence="1 11" id="KW-1003">Cell membrane</keyword>
<dbReference type="SUPFAM" id="SSF53955">
    <property type="entry name" value="Lysozyme-like"/>
    <property type="match status" value="1"/>
</dbReference>
<evidence type="ECO:0000313" key="13">
    <source>
        <dbReference type="EMBL" id="GJE56271.1"/>
    </source>
</evidence>
<comment type="catalytic activity">
    <reaction evidence="11">
        <text>[GlcNAc-(1-&gt;4)-Mur2Ac(oyl-L-Ala-gamma-D-Glu-L-Lys-D-Ala-D-Ala)](n)-di-trans,octa-cis-undecaprenyl diphosphate + beta-D-GlcNAc-(1-&gt;4)-Mur2Ac(oyl-L-Ala-gamma-D-Glu-L-Lys-D-Ala-D-Ala)-di-trans,octa-cis-undecaprenyl diphosphate = [GlcNAc-(1-&gt;4)-Mur2Ac(oyl-L-Ala-gamma-D-Glu-L-Lys-D-Ala-D-Ala)](n+1)-di-trans,octa-cis-undecaprenyl diphosphate + di-trans,octa-cis-undecaprenyl diphosphate + H(+)</text>
        <dbReference type="Rhea" id="RHEA:23708"/>
        <dbReference type="Rhea" id="RHEA-COMP:9602"/>
        <dbReference type="Rhea" id="RHEA-COMP:9603"/>
        <dbReference type="ChEBI" id="CHEBI:15378"/>
        <dbReference type="ChEBI" id="CHEBI:58405"/>
        <dbReference type="ChEBI" id="CHEBI:60033"/>
        <dbReference type="ChEBI" id="CHEBI:78435"/>
        <dbReference type="EC" id="2.4.99.28"/>
    </reaction>
</comment>
<keyword evidence="9 11" id="KW-0472">Membrane</keyword>
<organism evidence="13 14">
    <name type="scientific">Methylobacterium thuringiense</name>
    <dbReference type="NCBI Taxonomy" id="1003091"/>
    <lineage>
        <taxon>Bacteria</taxon>
        <taxon>Pseudomonadati</taxon>
        <taxon>Pseudomonadota</taxon>
        <taxon>Alphaproteobacteria</taxon>
        <taxon>Hyphomicrobiales</taxon>
        <taxon>Methylobacteriaceae</taxon>
        <taxon>Methylobacterium</taxon>
    </lineage>
</organism>
<keyword evidence="8 11" id="KW-1133">Transmembrane helix</keyword>
<dbReference type="EMBL" id="BPRA01000012">
    <property type="protein sequence ID" value="GJE56271.1"/>
    <property type="molecule type" value="Genomic_DNA"/>
</dbReference>
<protein>
    <recommendedName>
        <fullName evidence="11">Biosynthetic peptidoglycan transglycosylase</fullName>
        <ecNumber evidence="11">2.4.99.28</ecNumber>
    </recommendedName>
    <alternativeName>
        <fullName evidence="11">Glycan polymerase</fullName>
    </alternativeName>
    <alternativeName>
        <fullName evidence="11">Peptidoglycan glycosyltransferase MtgA</fullName>
        <shortName evidence="11">PGT</shortName>
    </alternativeName>
</protein>
<name>A0ABQ4TNN5_9HYPH</name>
<accession>A0ABQ4TNN5</accession>
<dbReference type="EC" id="2.4.99.28" evidence="11"/>
<evidence type="ECO:0000256" key="4">
    <source>
        <dbReference type="ARBA" id="ARBA00022679"/>
    </source>
</evidence>
<reference evidence="13" key="1">
    <citation type="journal article" date="2021" name="Front. Microbiol.">
        <title>Comprehensive Comparative Genomics and Phenotyping of Methylobacterium Species.</title>
        <authorList>
            <person name="Alessa O."/>
            <person name="Ogura Y."/>
            <person name="Fujitani Y."/>
            <person name="Takami H."/>
            <person name="Hayashi T."/>
            <person name="Sahin N."/>
            <person name="Tani A."/>
        </authorList>
    </citation>
    <scope>NUCLEOTIDE SEQUENCE</scope>
    <source>
        <strain evidence="13">DSM 23674</strain>
    </source>
</reference>
<keyword evidence="7 11" id="KW-0573">Peptidoglycan synthesis</keyword>
<evidence type="ECO:0000256" key="9">
    <source>
        <dbReference type="ARBA" id="ARBA00023136"/>
    </source>
</evidence>
<dbReference type="InterPro" id="IPR036950">
    <property type="entry name" value="PBP_transglycosylase"/>
</dbReference>
<evidence type="ECO:0000256" key="5">
    <source>
        <dbReference type="ARBA" id="ARBA00022692"/>
    </source>
</evidence>
<dbReference type="Gene3D" id="1.10.3810.10">
    <property type="entry name" value="Biosynthetic peptidoglycan transglycosylase-like"/>
    <property type="match status" value="1"/>
</dbReference>
<dbReference type="NCBIfam" id="TIGR02070">
    <property type="entry name" value="mono_pep_trsgly"/>
    <property type="match status" value="1"/>
</dbReference>
<proteinExistence type="inferred from homology"/>
<keyword evidence="5 11" id="KW-0812">Transmembrane</keyword>
<comment type="subcellular location">
    <subcellularLocation>
        <location evidence="11">Cell inner membrane</location>
        <topology evidence="11">Single-pass membrane protein</topology>
    </subcellularLocation>
</comment>
<evidence type="ECO:0000313" key="14">
    <source>
        <dbReference type="Proteomes" id="UP001055101"/>
    </source>
</evidence>
<comment type="similarity">
    <text evidence="11">Belongs to the glycosyltransferase 51 family.</text>
</comment>
<reference evidence="13" key="2">
    <citation type="submission" date="2021-08" db="EMBL/GenBank/DDBJ databases">
        <authorList>
            <person name="Tani A."/>
            <person name="Ola A."/>
            <person name="Ogura Y."/>
            <person name="Katsura K."/>
            <person name="Hayashi T."/>
        </authorList>
    </citation>
    <scope>NUCLEOTIDE SEQUENCE</scope>
    <source>
        <strain evidence="13">DSM 23674</strain>
    </source>
</reference>
<keyword evidence="2 11" id="KW-0997">Cell inner membrane</keyword>
<keyword evidence="10 11" id="KW-0961">Cell wall biogenesis/degradation</keyword>
<evidence type="ECO:0000256" key="11">
    <source>
        <dbReference type="HAMAP-Rule" id="MF_00766"/>
    </source>
</evidence>
<evidence type="ECO:0000256" key="1">
    <source>
        <dbReference type="ARBA" id="ARBA00022475"/>
    </source>
</evidence>
<dbReference type="InterPro" id="IPR001264">
    <property type="entry name" value="Glyco_trans_51"/>
</dbReference>
<evidence type="ECO:0000256" key="6">
    <source>
        <dbReference type="ARBA" id="ARBA00022960"/>
    </source>
</evidence>
<evidence type="ECO:0000256" key="10">
    <source>
        <dbReference type="ARBA" id="ARBA00023316"/>
    </source>
</evidence>
<gene>
    <name evidence="13" type="primary">mtgA_2</name>
    <name evidence="11" type="synonym">mtgA</name>
    <name evidence="13" type="ORF">EKPJFOCH_2772</name>
</gene>
<keyword evidence="6 11" id="KW-0133">Cell shape</keyword>
<keyword evidence="14" id="KW-1185">Reference proteome</keyword>
<dbReference type="Proteomes" id="UP001055101">
    <property type="component" value="Unassembled WGS sequence"/>
</dbReference>
<keyword evidence="3 11" id="KW-0328">Glycosyltransferase</keyword>
<evidence type="ECO:0000259" key="12">
    <source>
        <dbReference type="Pfam" id="PF00912"/>
    </source>
</evidence>
<evidence type="ECO:0000256" key="8">
    <source>
        <dbReference type="ARBA" id="ARBA00022989"/>
    </source>
</evidence>
<evidence type="ECO:0000256" key="2">
    <source>
        <dbReference type="ARBA" id="ARBA00022519"/>
    </source>
</evidence>
<comment type="caution">
    <text evidence="13">The sequence shown here is derived from an EMBL/GenBank/DDBJ whole genome shotgun (WGS) entry which is preliminary data.</text>
</comment>
<dbReference type="PANTHER" id="PTHR30400">
    <property type="entry name" value="MONOFUNCTIONAL BIOSYNTHETIC PEPTIDOGLYCAN TRANSGLYCOSYLASE"/>
    <property type="match status" value="1"/>
</dbReference>
<dbReference type="Pfam" id="PF00912">
    <property type="entry name" value="Transgly"/>
    <property type="match status" value="1"/>
</dbReference>
<dbReference type="PANTHER" id="PTHR30400:SF0">
    <property type="entry name" value="BIOSYNTHETIC PEPTIDOGLYCAN TRANSGLYCOSYLASE"/>
    <property type="match status" value="1"/>
</dbReference>
<evidence type="ECO:0000256" key="7">
    <source>
        <dbReference type="ARBA" id="ARBA00022984"/>
    </source>
</evidence>
<feature type="domain" description="Glycosyl transferase family 51" evidence="12">
    <location>
        <begin position="81"/>
        <end position="240"/>
    </location>
</feature>
<sequence>MGVGACGVLRVEREETRRPDPQERSLRRIQPARRMAGARRIASLAMRLALALVALTLVLTLVYRVVMPVSTPMLGRWLTGQPVSREAVPFDRIAPALVRAVFTAEDQKFCMHHGIDWTALTDVVDDEGGPSRGASTITMQTVKNVFLWRGRSYIRKAIEIPIAMLADLLWGKRRTMEIYLNVAEWGEGVFGAEAAARHWFNKSARDLKPSEAILLAATLPNPIARNPRKPSPETRAKASRIQAAYGAMDDYIGCLGPR</sequence>
<dbReference type="InterPro" id="IPR023346">
    <property type="entry name" value="Lysozyme-like_dom_sf"/>
</dbReference>
<dbReference type="HAMAP" id="MF_00766">
    <property type="entry name" value="PGT_MtgA"/>
    <property type="match status" value="1"/>
</dbReference>
<comment type="function">
    <text evidence="11">Peptidoglycan polymerase that catalyzes glycan chain elongation from lipid-linked precursors.</text>
</comment>
<keyword evidence="4 11" id="KW-0808">Transferase</keyword>
<evidence type="ECO:0000256" key="3">
    <source>
        <dbReference type="ARBA" id="ARBA00022676"/>
    </source>
</evidence>
<dbReference type="InterPro" id="IPR011812">
    <property type="entry name" value="Pep_trsgly"/>
</dbReference>